<proteinExistence type="inferred from homology"/>
<dbReference type="CDD" id="cd07302">
    <property type="entry name" value="CHD"/>
    <property type="match status" value="1"/>
</dbReference>
<dbReference type="Gene3D" id="3.30.70.1230">
    <property type="entry name" value="Nucleotide cyclase"/>
    <property type="match status" value="1"/>
</dbReference>
<evidence type="ECO:0000256" key="2">
    <source>
        <dbReference type="SAM" id="MobiDB-lite"/>
    </source>
</evidence>
<reference evidence="5" key="1">
    <citation type="journal article" date="2019" name="Int. J. Syst. Evol. Microbiol.">
        <title>The Global Catalogue of Microorganisms (GCM) 10K type strain sequencing project: providing services to taxonomists for standard genome sequencing and annotation.</title>
        <authorList>
            <consortium name="The Broad Institute Genomics Platform"/>
            <consortium name="The Broad Institute Genome Sequencing Center for Infectious Disease"/>
            <person name="Wu L."/>
            <person name="Ma J."/>
        </authorList>
    </citation>
    <scope>NUCLEOTIDE SEQUENCE [LARGE SCALE GENOMIC DNA]</scope>
    <source>
        <strain evidence="5">JCM 18063</strain>
    </source>
</reference>
<name>A0ABP8Y149_9MICO</name>
<dbReference type="RefSeq" id="WP_172151619.1">
    <property type="nucleotide sequence ID" value="NZ_BAABID010000003.1"/>
</dbReference>
<feature type="compositionally biased region" description="Basic and acidic residues" evidence="2">
    <location>
        <begin position="1"/>
        <end position="17"/>
    </location>
</feature>
<comment type="similarity">
    <text evidence="1">Belongs to the adenylyl cyclase class-3 family.</text>
</comment>
<comment type="caution">
    <text evidence="4">The sequence shown here is derived from an EMBL/GenBank/DDBJ whole genome shotgun (WGS) entry which is preliminary data.</text>
</comment>
<evidence type="ECO:0000256" key="1">
    <source>
        <dbReference type="ARBA" id="ARBA00005381"/>
    </source>
</evidence>
<evidence type="ECO:0000259" key="3">
    <source>
        <dbReference type="PROSITE" id="PS50125"/>
    </source>
</evidence>
<gene>
    <name evidence="4" type="ORF">GCM10023216_02540</name>
</gene>
<dbReference type="SMART" id="SM00044">
    <property type="entry name" value="CYCc"/>
    <property type="match status" value="1"/>
</dbReference>
<keyword evidence="5" id="KW-1185">Reference proteome</keyword>
<feature type="domain" description="Guanylate cyclase" evidence="3">
    <location>
        <begin position="195"/>
        <end position="303"/>
    </location>
</feature>
<organism evidence="4 5">
    <name type="scientific">Isoptericola chiayiensis</name>
    <dbReference type="NCBI Taxonomy" id="579446"/>
    <lineage>
        <taxon>Bacteria</taxon>
        <taxon>Bacillati</taxon>
        <taxon>Actinomycetota</taxon>
        <taxon>Actinomycetes</taxon>
        <taxon>Micrococcales</taxon>
        <taxon>Promicromonosporaceae</taxon>
        <taxon>Isoptericola</taxon>
    </lineage>
</organism>
<feature type="region of interest" description="Disordered" evidence="2">
    <location>
        <begin position="1"/>
        <end position="25"/>
    </location>
</feature>
<dbReference type="PANTHER" id="PTHR43081:SF1">
    <property type="entry name" value="ADENYLATE CYCLASE, TERMINAL-DIFFERENTIATION SPECIFIC"/>
    <property type="match status" value="1"/>
</dbReference>
<dbReference type="InterPro" id="IPR001054">
    <property type="entry name" value="A/G_cyclase"/>
</dbReference>
<dbReference type="SUPFAM" id="SSF55073">
    <property type="entry name" value="Nucleotide cyclase"/>
    <property type="match status" value="1"/>
</dbReference>
<dbReference type="InterPro" id="IPR029787">
    <property type="entry name" value="Nucleotide_cyclase"/>
</dbReference>
<protein>
    <submittedName>
        <fullName evidence="4">Adenylate/guanylate cyclase domain-containing protein</fullName>
    </submittedName>
</protein>
<evidence type="ECO:0000313" key="5">
    <source>
        <dbReference type="Proteomes" id="UP001500956"/>
    </source>
</evidence>
<evidence type="ECO:0000313" key="4">
    <source>
        <dbReference type="EMBL" id="GAA4717892.1"/>
    </source>
</evidence>
<dbReference type="PANTHER" id="PTHR43081">
    <property type="entry name" value="ADENYLATE CYCLASE, TERMINAL-DIFFERENTIATION SPECIFIC-RELATED"/>
    <property type="match status" value="1"/>
</dbReference>
<accession>A0ABP8Y149</accession>
<dbReference type="Proteomes" id="UP001500956">
    <property type="component" value="Unassembled WGS sequence"/>
</dbReference>
<sequence>MTSPEPHDASRTDRDGAAVETSAGASTAGRIDEAILGGPRTYTFDDLVAATGLSAEFVENYWRWLGLPVTRTAEARFTRADMESLREIGALIDDGQLDEQAQMTLIRSLGHTSDRLALWQVEAFVEHLGRRFELDDVSARLAALDRIPGFADVLARQLEHAWRRQLAALMGRFATEFAGADGAGTSGDQLPLRRAIGFADIVSFTKRTAGLGSQELAEYVQLFESRARDVITEAGGRVVKTIGDAVLFVADDVVTGAECALGLAAPHATEEEIPVRVGFVWGRVLSRFGDVFGSDVNLASRITELAEPAQVLVDPPTAALLSSSKRYALTAQAPQAVQGLGEITPVRLQRAYTG</sequence>
<dbReference type="Pfam" id="PF00211">
    <property type="entry name" value="Guanylate_cyc"/>
    <property type="match status" value="1"/>
</dbReference>
<dbReference type="PROSITE" id="PS50125">
    <property type="entry name" value="GUANYLATE_CYCLASE_2"/>
    <property type="match status" value="1"/>
</dbReference>
<dbReference type="InterPro" id="IPR050697">
    <property type="entry name" value="Adenylyl/Guanylyl_Cyclase_3/4"/>
</dbReference>
<dbReference type="EMBL" id="BAABID010000003">
    <property type="protein sequence ID" value="GAA4717892.1"/>
    <property type="molecule type" value="Genomic_DNA"/>
</dbReference>